<feature type="compositionally biased region" description="Basic and acidic residues" evidence="6">
    <location>
        <begin position="567"/>
        <end position="576"/>
    </location>
</feature>
<keyword evidence="3" id="KW-0804">Transcription</keyword>
<dbReference type="EMBL" id="JARBJD010000005">
    <property type="protein sequence ID" value="KAK2963722.1"/>
    <property type="molecule type" value="Genomic_DNA"/>
</dbReference>
<comment type="caution">
    <text evidence="9">The sequence shown here is derived from an EMBL/GenBank/DDBJ whole genome shotgun (WGS) entry which is preliminary data.</text>
</comment>
<feature type="compositionally biased region" description="Basic and acidic residues" evidence="6">
    <location>
        <begin position="339"/>
        <end position="350"/>
    </location>
</feature>
<dbReference type="InterPro" id="IPR002044">
    <property type="entry name" value="CBM20"/>
</dbReference>
<dbReference type="SMART" id="SM00717">
    <property type="entry name" value="SANT"/>
    <property type="match status" value="2"/>
</dbReference>
<gene>
    <name evidence="9" type="ORF">BLNAU_1288</name>
</gene>
<feature type="compositionally biased region" description="Basic and acidic residues" evidence="6">
    <location>
        <begin position="272"/>
        <end position="286"/>
    </location>
</feature>
<feature type="compositionally biased region" description="Polar residues" evidence="6">
    <location>
        <begin position="388"/>
        <end position="406"/>
    </location>
</feature>
<dbReference type="PANTHER" id="PTHR46621:SF1">
    <property type="entry name" value="SNRNA-ACTIVATING PROTEIN COMPLEX SUBUNIT 4"/>
    <property type="match status" value="1"/>
</dbReference>
<dbReference type="Proteomes" id="UP001281761">
    <property type="component" value="Unassembled WGS sequence"/>
</dbReference>
<evidence type="ECO:0000259" key="7">
    <source>
        <dbReference type="PROSITE" id="PS50090"/>
    </source>
</evidence>
<feature type="compositionally biased region" description="Low complexity" evidence="6">
    <location>
        <begin position="145"/>
        <end position="157"/>
    </location>
</feature>
<feature type="domain" description="Myb-like" evidence="7">
    <location>
        <begin position="398"/>
        <end position="450"/>
    </location>
</feature>
<proteinExistence type="predicted"/>
<dbReference type="InterPro" id="IPR017930">
    <property type="entry name" value="Myb_dom"/>
</dbReference>
<keyword evidence="1" id="KW-0805">Transcription regulation</keyword>
<feature type="compositionally biased region" description="Low complexity" evidence="6">
    <location>
        <begin position="613"/>
        <end position="628"/>
    </location>
</feature>
<evidence type="ECO:0000259" key="8">
    <source>
        <dbReference type="PROSITE" id="PS51294"/>
    </source>
</evidence>
<name>A0ABQ9YIY4_9EUKA</name>
<feature type="compositionally biased region" description="Basic and acidic residues" evidence="6">
    <location>
        <begin position="358"/>
        <end position="371"/>
    </location>
</feature>
<feature type="compositionally biased region" description="Basic and acidic residues" evidence="6">
    <location>
        <begin position="252"/>
        <end position="266"/>
    </location>
</feature>
<feature type="region of interest" description="Disordered" evidence="6">
    <location>
        <begin position="794"/>
        <end position="814"/>
    </location>
</feature>
<evidence type="ECO:0000256" key="5">
    <source>
        <dbReference type="SAM" id="Coils"/>
    </source>
</evidence>
<feature type="compositionally biased region" description="Basic and acidic residues" evidence="6">
    <location>
        <begin position="121"/>
        <end position="138"/>
    </location>
</feature>
<evidence type="ECO:0000313" key="10">
    <source>
        <dbReference type="Proteomes" id="UP001281761"/>
    </source>
</evidence>
<dbReference type="Gene3D" id="1.10.10.60">
    <property type="entry name" value="Homeodomain-like"/>
    <property type="match status" value="2"/>
</dbReference>
<evidence type="ECO:0000256" key="6">
    <source>
        <dbReference type="SAM" id="MobiDB-lite"/>
    </source>
</evidence>
<keyword evidence="2" id="KW-0238">DNA-binding</keyword>
<feature type="region of interest" description="Disordered" evidence="6">
    <location>
        <begin position="55"/>
        <end position="79"/>
    </location>
</feature>
<feature type="region of interest" description="Disordered" evidence="6">
    <location>
        <begin position="666"/>
        <end position="685"/>
    </location>
</feature>
<organism evidence="9 10">
    <name type="scientific">Blattamonas nauphoetae</name>
    <dbReference type="NCBI Taxonomy" id="2049346"/>
    <lineage>
        <taxon>Eukaryota</taxon>
        <taxon>Metamonada</taxon>
        <taxon>Preaxostyla</taxon>
        <taxon>Oxymonadida</taxon>
        <taxon>Blattamonas</taxon>
    </lineage>
</organism>
<feature type="region of interest" description="Disordered" evidence="6">
    <location>
        <begin position="1"/>
        <end position="28"/>
    </location>
</feature>
<dbReference type="SUPFAM" id="SSF49452">
    <property type="entry name" value="Starch-binding domain-like"/>
    <property type="match status" value="1"/>
</dbReference>
<dbReference type="CDD" id="cd00167">
    <property type="entry name" value="SANT"/>
    <property type="match status" value="2"/>
</dbReference>
<evidence type="ECO:0000256" key="1">
    <source>
        <dbReference type="ARBA" id="ARBA00023015"/>
    </source>
</evidence>
<dbReference type="PROSITE" id="PS50090">
    <property type="entry name" value="MYB_LIKE"/>
    <property type="match status" value="2"/>
</dbReference>
<dbReference type="PANTHER" id="PTHR46621">
    <property type="entry name" value="SNRNA-ACTIVATING PROTEIN COMPLEX SUBUNIT 4"/>
    <property type="match status" value="1"/>
</dbReference>
<evidence type="ECO:0000256" key="4">
    <source>
        <dbReference type="ARBA" id="ARBA00023242"/>
    </source>
</evidence>
<dbReference type="InterPro" id="IPR013783">
    <property type="entry name" value="Ig-like_fold"/>
</dbReference>
<feature type="compositionally biased region" description="Basic and acidic residues" evidence="6">
    <location>
        <begin position="666"/>
        <end position="676"/>
    </location>
</feature>
<dbReference type="InterPro" id="IPR009057">
    <property type="entry name" value="Homeodomain-like_sf"/>
</dbReference>
<feature type="domain" description="HTH myb-type" evidence="8">
    <location>
        <begin position="451"/>
        <end position="506"/>
    </location>
</feature>
<feature type="domain" description="HTH myb-type" evidence="8">
    <location>
        <begin position="406"/>
        <end position="450"/>
    </location>
</feature>
<dbReference type="InterPro" id="IPR001005">
    <property type="entry name" value="SANT/Myb"/>
</dbReference>
<feature type="compositionally biased region" description="Polar residues" evidence="6">
    <location>
        <begin position="1"/>
        <end position="12"/>
    </location>
</feature>
<feature type="region of interest" description="Disordered" evidence="6">
    <location>
        <begin position="501"/>
        <end position="647"/>
    </location>
</feature>
<feature type="compositionally biased region" description="Basic residues" evidence="6">
    <location>
        <begin position="158"/>
        <end position="168"/>
    </location>
</feature>
<feature type="compositionally biased region" description="Basic and acidic residues" evidence="6">
    <location>
        <begin position="311"/>
        <end position="329"/>
    </location>
</feature>
<keyword evidence="5" id="KW-0175">Coiled coil</keyword>
<dbReference type="Pfam" id="PF00686">
    <property type="entry name" value="CBM_20"/>
    <property type="match status" value="1"/>
</dbReference>
<sequence>MNRKQLSQSQNIERSKPQTEEDTILRNAYEDEQKRKRYGQKRIARIREYEESWLRKSNRHRTQSWKGSGKHEITEATRTEILHGEITQLQTSLSAKEKELADIKRRNALLERERDLLDSLIREAVWKEKQKKKENERKEKKKSKTQPTPTKKAAAAVPKRKPIRKPKPKSMSINYIEPEPVPEEKDIAKQQETPDDPPQAQQDQPIEVDTTNPGIDSSQKSLETSKTEEDITHDEIPIAEGTKEQSPSPTPNHEEQVPLDEKREEKLDELDVAPKEEDVLDGSKEEEQVDENETVEVDNVQQATETDEEEGKPTEEGISNKKEEEREKAAQVQNDAEQPTEHLEEPKIESEDTTQTEKNTEAHDEESLVTKEEEEESGEKNEEKSTENQAEATTLEQAPLSQTREWSASEDKLLSEAVDALGTNDWTAIAEKVGGGRDPIACSQHWYSELSPQIRTEAWSQEEDAILRREVERFGTSDWTQVAAGLSGRTDIQCRYRWKRLEKEEGEEEGREENDGNNGENQPEQAENTSQQDNGATLNSSEDANEGREEEGTSELHATSDEITEIEPAKTEAAEESKEEESESLKEHTEPEISPNDESVEPQSKEEEEEQITEQSESTQQPSESISSAPPAGFVRVRISSEGGQNRIVFPVGEKELGEWDAAEVWKGRKDEKEPESQTAENADQTFRKWTFDLPINTRREFKLVQKEEGKEFEWEEGQNRTIWLSGDCEGKGVLTLAVRAEIGETETEGTATDFFSCCTGDGKSCVASWSFEHSESGQESDEQINAMIGETEEMLGEHDETPNVGISDELGEL</sequence>
<protein>
    <submittedName>
        <fullName evidence="9">Uncharacterized protein</fullName>
    </submittedName>
</protein>
<dbReference type="PROSITE" id="PS51294">
    <property type="entry name" value="HTH_MYB"/>
    <property type="match status" value="2"/>
</dbReference>
<accession>A0ABQ9YIY4</accession>
<keyword evidence="4" id="KW-0539">Nucleus</keyword>
<feature type="compositionally biased region" description="Acidic residues" evidence="6">
    <location>
        <begin position="287"/>
        <end position="296"/>
    </location>
</feature>
<feature type="compositionally biased region" description="Basic and acidic residues" evidence="6">
    <location>
        <begin position="223"/>
        <end position="236"/>
    </location>
</feature>
<dbReference type="Gene3D" id="2.60.40.10">
    <property type="entry name" value="Immunoglobulins"/>
    <property type="match status" value="1"/>
</dbReference>
<feature type="domain" description="Myb-like" evidence="7">
    <location>
        <begin position="451"/>
        <end position="502"/>
    </location>
</feature>
<feature type="compositionally biased region" description="Polar residues" evidence="6">
    <location>
        <begin position="522"/>
        <end position="542"/>
    </location>
</feature>
<feature type="coiled-coil region" evidence="5">
    <location>
        <begin position="86"/>
        <end position="120"/>
    </location>
</feature>
<dbReference type="SUPFAM" id="SSF46689">
    <property type="entry name" value="Homeodomain-like"/>
    <property type="match status" value="2"/>
</dbReference>
<feature type="compositionally biased region" description="Basic and acidic residues" evidence="6">
    <location>
        <begin position="69"/>
        <end position="79"/>
    </location>
</feature>
<reference evidence="9 10" key="1">
    <citation type="journal article" date="2022" name="bioRxiv">
        <title>Genomics of Preaxostyla Flagellates Illuminates Evolutionary Transitions and the Path Towards Mitochondrial Loss.</title>
        <authorList>
            <person name="Novak L.V.F."/>
            <person name="Treitli S.C."/>
            <person name="Pyrih J."/>
            <person name="Halakuc P."/>
            <person name="Pipaliya S.V."/>
            <person name="Vacek V."/>
            <person name="Brzon O."/>
            <person name="Soukal P."/>
            <person name="Eme L."/>
            <person name="Dacks J.B."/>
            <person name="Karnkowska A."/>
            <person name="Elias M."/>
            <person name="Hampl V."/>
        </authorList>
    </citation>
    <scope>NUCLEOTIDE SEQUENCE [LARGE SCALE GENOMIC DNA]</scope>
    <source>
        <strain evidence="9">NAU3</strain>
        <tissue evidence="9">Gut</tissue>
    </source>
</reference>
<keyword evidence="10" id="KW-1185">Reference proteome</keyword>
<evidence type="ECO:0000313" key="9">
    <source>
        <dbReference type="EMBL" id="KAK2963722.1"/>
    </source>
</evidence>
<evidence type="ECO:0000256" key="2">
    <source>
        <dbReference type="ARBA" id="ARBA00023125"/>
    </source>
</evidence>
<feature type="compositionally biased region" description="Polar residues" evidence="6">
    <location>
        <begin position="209"/>
        <end position="222"/>
    </location>
</feature>
<evidence type="ECO:0000256" key="3">
    <source>
        <dbReference type="ARBA" id="ARBA00023163"/>
    </source>
</evidence>
<dbReference type="Pfam" id="PF00249">
    <property type="entry name" value="Myb_DNA-binding"/>
    <property type="match status" value="2"/>
</dbReference>
<dbReference type="InterPro" id="IPR051575">
    <property type="entry name" value="Myb-like_DNA-bd"/>
</dbReference>
<dbReference type="InterPro" id="IPR013784">
    <property type="entry name" value="Carb-bd-like_fold"/>
</dbReference>
<feature type="region of interest" description="Disordered" evidence="6">
    <location>
        <begin position="121"/>
        <end position="409"/>
    </location>
</feature>